<dbReference type="AlphaFoldDB" id="A0ABD2APD5"/>
<reference evidence="4 5" key="1">
    <citation type="journal article" date="2024" name="Ann. Entomol. Soc. Am.">
        <title>Genomic analyses of the southern and eastern yellowjacket wasps (Hymenoptera: Vespidae) reveal evolutionary signatures of social life.</title>
        <authorList>
            <person name="Catto M.A."/>
            <person name="Caine P.B."/>
            <person name="Orr S.E."/>
            <person name="Hunt B.G."/>
            <person name="Goodisman M.A.D."/>
        </authorList>
    </citation>
    <scope>NUCLEOTIDE SEQUENCE [LARGE SCALE GENOMIC DNA]</scope>
    <source>
        <strain evidence="4">233</strain>
        <tissue evidence="4">Head and thorax</tissue>
    </source>
</reference>
<dbReference type="InterPro" id="IPR002061">
    <property type="entry name" value="Scorpion_toxinL/defensin"/>
</dbReference>
<gene>
    <name evidence="4" type="ORF">V1478_009332</name>
</gene>
<dbReference type="EMBL" id="JAUDFV010000141">
    <property type="protein sequence ID" value="KAL2722469.1"/>
    <property type="molecule type" value="Genomic_DNA"/>
</dbReference>
<evidence type="ECO:0000313" key="5">
    <source>
        <dbReference type="Proteomes" id="UP001607302"/>
    </source>
</evidence>
<proteinExistence type="predicted"/>
<keyword evidence="5" id="KW-1185">Reference proteome</keyword>
<evidence type="ECO:0000256" key="3">
    <source>
        <dbReference type="SAM" id="SignalP"/>
    </source>
</evidence>
<name>A0ABD2APD5_VESSQ</name>
<dbReference type="Proteomes" id="UP001607302">
    <property type="component" value="Unassembled WGS sequence"/>
</dbReference>
<comment type="caution">
    <text evidence="4">The sequence shown here is derived from an EMBL/GenBank/DDBJ whole genome shotgun (WGS) entry which is preliminary data.</text>
</comment>
<keyword evidence="2" id="KW-0964">Secreted</keyword>
<evidence type="ECO:0000256" key="1">
    <source>
        <dbReference type="ARBA" id="ARBA00004613"/>
    </source>
</evidence>
<comment type="subcellular location">
    <subcellularLocation>
        <location evidence="1">Secreted</location>
    </subcellularLocation>
</comment>
<feature type="chain" id="PRO_5044764551" evidence="3">
    <location>
        <begin position="24"/>
        <end position="66"/>
    </location>
</feature>
<accession>A0ABD2APD5</accession>
<evidence type="ECO:0000313" key="4">
    <source>
        <dbReference type="EMBL" id="KAL2722469.1"/>
    </source>
</evidence>
<dbReference type="Pfam" id="PF00537">
    <property type="entry name" value="Toxin_3"/>
    <property type="match status" value="1"/>
</dbReference>
<keyword evidence="3" id="KW-0732">Signal</keyword>
<feature type="signal peptide" evidence="3">
    <location>
        <begin position="1"/>
        <end position="23"/>
    </location>
</feature>
<organism evidence="4 5">
    <name type="scientific">Vespula squamosa</name>
    <name type="common">Southern yellow jacket</name>
    <name type="synonym">Wasp</name>
    <dbReference type="NCBI Taxonomy" id="30214"/>
    <lineage>
        <taxon>Eukaryota</taxon>
        <taxon>Metazoa</taxon>
        <taxon>Ecdysozoa</taxon>
        <taxon>Arthropoda</taxon>
        <taxon>Hexapoda</taxon>
        <taxon>Insecta</taxon>
        <taxon>Pterygota</taxon>
        <taxon>Neoptera</taxon>
        <taxon>Endopterygota</taxon>
        <taxon>Hymenoptera</taxon>
        <taxon>Apocrita</taxon>
        <taxon>Aculeata</taxon>
        <taxon>Vespoidea</taxon>
        <taxon>Vespidae</taxon>
        <taxon>Vespinae</taxon>
        <taxon>Vespula</taxon>
    </lineage>
</organism>
<sequence length="66" mass="7506">MMKLYVFFTILFVTMIVLTTVDSKVIEKYMESAYTCTIQDCYTNCWLNGASGGYCEGSQCICNNMN</sequence>
<evidence type="ECO:0000256" key="2">
    <source>
        <dbReference type="ARBA" id="ARBA00022525"/>
    </source>
</evidence>
<protein>
    <submittedName>
        <fullName evidence="4">Defensin-like protein 194</fullName>
    </submittedName>
</protein>
<dbReference type="GO" id="GO:0005576">
    <property type="term" value="C:extracellular region"/>
    <property type="evidence" value="ECO:0007669"/>
    <property type="project" value="UniProtKB-SubCell"/>
</dbReference>